<dbReference type="SUPFAM" id="SSF55021">
    <property type="entry name" value="ACT-like"/>
    <property type="match status" value="1"/>
</dbReference>
<dbReference type="InterPro" id="IPR027271">
    <property type="entry name" value="Acetolactate_synth/TF_NikR_C"/>
</dbReference>
<protein>
    <recommendedName>
        <fullName evidence="1">Acetolactate synthase small subunit C-terminal domain-containing protein</fullName>
    </recommendedName>
</protein>
<dbReference type="AlphaFoldDB" id="A0AAF0V683"/>
<accession>A0AAF0V683</accession>
<evidence type="ECO:0000259" key="1">
    <source>
        <dbReference type="Pfam" id="PF10369"/>
    </source>
</evidence>
<dbReference type="InterPro" id="IPR019455">
    <property type="entry name" value="Acetolactate_synth_ssu_C"/>
</dbReference>
<dbReference type="Proteomes" id="UP001234989">
    <property type="component" value="Chromosome 12"/>
</dbReference>
<dbReference type="PANTHER" id="PTHR30239:SF17">
    <property type="entry name" value="ACT DOMAIN-CONTAINING PROTEIN"/>
    <property type="match status" value="1"/>
</dbReference>
<dbReference type="NCBIfam" id="TIGR00119">
    <property type="entry name" value="acolac_sm"/>
    <property type="match status" value="1"/>
</dbReference>
<dbReference type="GO" id="GO:0005829">
    <property type="term" value="C:cytosol"/>
    <property type="evidence" value="ECO:0007669"/>
    <property type="project" value="TreeGrafter"/>
</dbReference>
<dbReference type="InterPro" id="IPR004789">
    <property type="entry name" value="Acetalactate_synth_ssu"/>
</dbReference>
<dbReference type="GO" id="GO:0003984">
    <property type="term" value="F:acetolactate synthase activity"/>
    <property type="evidence" value="ECO:0007669"/>
    <property type="project" value="TreeGrafter"/>
</dbReference>
<dbReference type="Pfam" id="PF10369">
    <property type="entry name" value="ALS_ss_C"/>
    <property type="match status" value="1"/>
</dbReference>
<dbReference type="GO" id="GO:1990610">
    <property type="term" value="F:acetolactate synthase regulator activity"/>
    <property type="evidence" value="ECO:0007669"/>
    <property type="project" value="InterPro"/>
</dbReference>
<reference evidence="2" key="1">
    <citation type="submission" date="2023-08" db="EMBL/GenBank/DDBJ databases">
        <title>A de novo genome assembly of Solanum verrucosum Schlechtendal, a Mexican diploid species geographically isolated from the other diploid A-genome species in potato relatives.</title>
        <authorList>
            <person name="Hosaka K."/>
        </authorList>
    </citation>
    <scope>NUCLEOTIDE SEQUENCE</scope>
    <source>
        <tissue evidence="2">Young leaves</tissue>
    </source>
</reference>
<dbReference type="InterPro" id="IPR045865">
    <property type="entry name" value="ACT-like_dom_sf"/>
</dbReference>
<gene>
    <name evidence="2" type="ORF">MTR67_052705</name>
</gene>
<dbReference type="PANTHER" id="PTHR30239">
    <property type="entry name" value="ACETOLACTATE SYNTHASE SMALL SUBUNIT"/>
    <property type="match status" value="1"/>
</dbReference>
<keyword evidence="3" id="KW-1185">Reference proteome</keyword>
<organism evidence="2 3">
    <name type="scientific">Solanum verrucosum</name>
    <dbReference type="NCBI Taxonomy" id="315347"/>
    <lineage>
        <taxon>Eukaryota</taxon>
        <taxon>Viridiplantae</taxon>
        <taxon>Streptophyta</taxon>
        <taxon>Embryophyta</taxon>
        <taxon>Tracheophyta</taxon>
        <taxon>Spermatophyta</taxon>
        <taxon>Magnoliopsida</taxon>
        <taxon>eudicotyledons</taxon>
        <taxon>Gunneridae</taxon>
        <taxon>Pentapetalae</taxon>
        <taxon>asterids</taxon>
        <taxon>lamiids</taxon>
        <taxon>Solanales</taxon>
        <taxon>Solanaceae</taxon>
        <taxon>Solanoideae</taxon>
        <taxon>Solaneae</taxon>
        <taxon>Solanum</taxon>
    </lineage>
</organism>
<dbReference type="GO" id="GO:0009097">
    <property type="term" value="P:isoleucine biosynthetic process"/>
    <property type="evidence" value="ECO:0007669"/>
    <property type="project" value="TreeGrafter"/>
</dbReference>
<evidence type="ECO:0000313" key="3">
    <source>
        <dbReference type="Proteomes" id="UP001234989"/>
    </source>
</evidence>
<evidence type="ECO:0000313" key="2">
    <source>
        <dbReference type="EMBL" id="WMV59320.1"/>
    </source>
</evidence>
<dbReference type="EMBL" id="CP133623">
    <property type="protein sequence ID" value="WMV59320.1"/>
    <property type="molecule type" value="Genomic_DNA"/>
</dbReference>
<feature type="domain" description="Acetolactate synthase small subunit C-terminal" evidence="1">
    <location>
        <begin position="93"/>
        <end position="154"/>
    </location>
</feature>
<dbReference type="GO" id="GO:0009099">
    <property type="term" value="P:L-valine biosynthetic process"/>
    <property type="evidence" value="ECO:0007669"/>
    <property type="project" value="TreeGrafter"/>
</dbReference>
<dbReference type="Gene3D" id="3.30.70.1150">
    <property type="entry name" value="ACT-like. Chain A, domain 2"/>
    <property type="match status" value="1"/>
</dbReference>
<name>A0AAF0V683_SOLVR</name>
<sequence>MGFGSKWLRWTKLLKALSNYRKEGFLKTRGVNNPYDTSLWRSIRNMWLGFLRKAELQCEGRYFSGRIIGGKMINGFVTSVQVRDFTHHPFAERELMLIKIAVNAAARRNVLDIASIFRAKAVDVSDHTITLELTGDLHKMVALQRLLEPYGICEAELPVLIILPGSANRTPGAGFFVGAFVGQRATIAPDLGFISLGGENGENDQNGP</sequence>
<proteinExistence type="predicted"/>